<keyword evidence="9" id="KW-1185">Reference proteome</keyword>
<feature type="region of interest" description="Disordered" evidence="5">
    <location>
        <begin position="219"/>
        <end position="245"/>
    </location>
</feature>
<evidence type="ECO:0000256" key="3">
    <source>
        <dbReference type="ARBA" id="ARBA00023082"/>
    </source>
</evidence>
<dbReference type="SUPFAM" id="SSF88659">
    <property type="entry name" value="Sigma3 and sigma4 domains of RNA polymerase sigma factors"/>
    <property type="match status" value="1"/>
</dbReference>
<dbReference type="InterPro" id="IPR036388">
    <property type="entry name" value="WH-like_DNA-bd_sf"/>
</dbReference>
<evidence type="ECO:0000259" key="6">
    <source>
        <dbReference type="Pfam" id="PF04542"/>
    </source>
</evidence>
<dbReference type="Proteomes" id="UP001596091">
    <property type="component" value="Unassembled WGS sequence"/>
</dbReference>
<name>A0ABW1EJU8_9BACT</name>
<evidence type="ECO:0000256" key="5">
    <source>
        <dbReference type="SAM" id="MobiDB-lite"/>
    </source>
</evidence>
<feature type="compositionally biased region" description="Basic and acidic residues" evidence="5">
    <location>
        <begin position="231"/>
        <end position="245"/>
    </location>
</feature>
<accession>A0ABW1EJU8</accession>
<comment type="caution">
    <text evidence="8">The sequence shown here is derived from an EMBL/GenBank/DDBJ whole genome shotgun (WGS) entry which is preliminary data.</text>
</comment>
<dbReference type="InterPro" id="IPR007627">
    <property type="entry name" value="RNA_pol_sigma70_r2"/>
</dbReference>
<feature type="domain" description="RNA polymerase sigma factor 70 region 4 type 2" evidence="7">
    <location>
        <begin position="151"/>
        <end position="200"/>
    </location>
</feature>
<feature type="region of interest" description="Disordered" evidence="5">
    <location>
        <begin position="1"/>
        <end position="36"/>
    </location>
</feature>
<dbReference type="Gene3D" id="1.10.1740.10">
    <property type="match status" value="1"/>
</dbReference>
<gene>
    <name evidence="8" type="ORF">ACFPT7_14745</name>
</gene>
<reference evidence="9" key="1">
    <citation type="journal article" date="2019" name="Int. J. Syst. Evol. Microbiol.">
        <title>The Global Catalogue of Microorganisms (GCM) 10K type strain sequencing project: providing services to taxonomists for standard genome sequencing and annotation.</title>
        <authorList>
            <consortium name="The Broad Institute Genomics Platform"/>
            <consortium name="The Broad Institute Genome Sequencing Center for Infectious Disease"/>
            <person name="Wu L."/>
            <person name="Ma J."/>
        </authorList>
    </citation>
    <scope>NUCLEOTIDE SEQUENCE [LARGE SCALE GENOMIC DNA]</scope>
    <source>
        <strain evidence="9">JCM 4087</strain>
    </source>
</reference>
<dbReference type="Pfam" id="PF08281">
    <property type="entry name" value="Sigma70_r4_2"/>
    <property type="match status" value="1"/>
</dbReference>
<dbReference type="SUPFAM" id="SSF88946">
    <property type="entry name" value="Sigma2 domain of RNA polymerase sigma factors"/>
    <property type="match status" value="1"/>
</dbReference>
<organism evidence="8 9">
    <name type="scientific">Acidicapsa dinghuensis</name>
    <dbReference type="NCBI Taxonomy" id="2218256"/>
    <lineage>
        <taxon>Bacteria</taxon>
        <taxon>Pseudomonadati</taxon>
        <taxon>Acidobacteriota</taxon>
        <taxon>Terriglobia</taxon>
        <taxon>Terriglobales</taxon>
        <taxon>Acidobacteriaceae</taxon>
        <taxon>Acidicapsa</taxon>
    </lineage>
</organism>
<dbReference type="InterPro" id="IPR013325">
    <property type="entry name" value="RNA_pol_sigma_r2"/>
</dbReference>
<evidence type="ECO:0000256" key="1">
    <source>
        <dbReference type="ARBA" id="ARBA00010641"/>
    </source>
</evidence>
<protein>
    <submittedName>
        <fullName evidence="8">RNA polymerase sigma factor</fullName>
    </submittedName>
</protein>
<proteinExistence type="inferred from homology"/>
<dbReference type="CDD" id="cd06171">
    <property type="entry name" value="Sigma70_r4"/>
    <property type="match status" value="1"/>
</dbReference>
<feature type="domain" description="RNA polymerase sigma-70 region 2" evidence="6">
    <location>
        <begin position="57"/>
        <end position="120"/>
    </location>
</feature>
<dbReference type="InterPro" id="IPR039425">
    <property type="entry name" value="RNA_pol_sigma-70-like"/>
</dbReference>
<evidence type="ECO:0000313" key="8">
    <source>
        <dbReference type="EMBL" id="MFC5863562.1"/>
    </source>
</evidence>
<keyword evidence="2" id="KW-0805">Transcription regulation</keyword>
<evidence type="ECO:0000256" key="4">
    <source>
        <dbReference type="ARBA" id="ARBA00023163"/>
    </source>
</evidence>
<dbReference type="PANTHER" id="PTHR43133">
    <property type="entry name" value="RNA POLYMERASE ECF-TYPE SIGMA FACTO"/>
    <property type="match status" value="1"/>
</dbReference>
<keyword evidence="3" id="KW-0731">Sigma factor</keyword>
<evidence type="ECO:0000256" key="2">
    <source>
        <dbReference type="ARBA" id="ARBA00023015"/>
    </source>
</evidence>
<dbReference type="RefSeq" id="WP_263340227.1">
    <property type="nucleotide sequence ID" value="NZ_JAGSYH010000005.1"/>
</dbReference>
<keyword evidence="4" id="KW-0804">Transcription</keyword>
<dbReference type="InterPro" id="IPR013249">
    <property type="entry name" value="RNA_pol_sigma70_r4_t2"/>
</dbReference>
<comment type="similarity">
    <text evidence="1">Belongs to the sigma-70 factor family. ECF subfamily.</text>
</comment>
<evidence type="ECO:0000313" key="9">
    <source>
        <dbReference type="Proteomes" id="UP001596091"/>
    </source>
</evidence>
<dbReference type="InterPro" id="IPR014284">
    <property type="entry name" value="RNA_pol_sigma-70_dom"/>
</dbReference>
<dbReference type="Pfam" id="PF04542">
    <property type="entry name" value="Sigma70_r2"/>
    <property type="match status" value="1"/>
</dbReference>
<dbReference type="PANTHER" id="PTHR43133:SF51">
    <property type="entry name" value="RNA POLYMERASE SIGMA FACTOR"/>
    <property type="match status" value="1"/>
</dbReference>
<sequence>MQVHPTAVASSHFAFTREEAEPTASGSSSRSERDSSTEATLVDRILSGDTQAFSAIVHRWQGPLINLAWRYCRDRARAEEMAQEAFIRAWRGLAQWRREGSFSTWLFSVAANVYRNELKRIAPINIPLDKAPEPAQPFLRDAELDGHVRDEAVRRAVLALPQKYREPVILFYFHEMDLSAAAATMGIPEGTMKARLSRARDILRHRFPQLRSSLDDFASEPSSATVFSSGFEHRTGREGSKGDRK</sequence>
<evidence type="ECO:0000259" key="7">
    <source>
        <dbReference type="Pfam" id="PF08281"/>
    </source>
</evidence>
<dbReference type="EMBL" id="JBHSPH010000005">
    <property type="protein sequence ID" value="MFC5863562.1"/>
    <property type="molecule type" value="Genomic_DNA"/>
</dbReference>
<dbReference type="Gene3D" id="1.10.10.10">
    <property type="entry name" value="Winged helix-like DNA-binding domain superfamily/Winged helix DNA-binding domain"/>
    <property type="match status" value="1"/>
</dbReference>
<dbReference type="InterPro" id="IPR013324">
    <property type="entry name" value="RNA_pol_sigma_r3/r4-like"/>
</dbReference>
<dbReference type="NCBIfam" id="TIGR02937">
    <property type="entry name" value="sigma70-ECF"/>
    <property type="match status" value="1"/>
</dbReference>